<organism evidence="2 3">
    <name type="scientific">Nephila pilipes</name>
    <name type="common">Giant wood spider</name>
    <name type="synonym">Nephila maculata</name>
    <dbReference type="NCBI Taxonomy" id="299642"/>
    <lineage>
        <taxon>Eukaryota</taxon>
        <taxon>Metazoa</taxon>
        <taxon>Ecdysozoa</taxon>
        <taxon>Arthropoda</taxon>
        <taxon>Chelicerata</taxon>
        <taxon>Arachnida</taxon>
        <taxon>Araneae</taxon>
        <taxon>Araneomorphae</taxon>
        <taxon>Entelegynae</taxon>
        <taxon>Araneoidea</taxon>
        <taxon>Nephilidae</taxon>
        <taxon>Nephila</taxon>
    </lineage>
</organism>
<accession>A0A8X6NDR0</accession>
<dbReference type="AlphaFoldDB" id="A0A8X6NDR0"/>
<protein>
    <submittedName>
        <fullName evidence="2">Uncharacterized protein</fullName>
    </submittedName>
</protein>
<name>A0A8X6NDR0_NEPPI</name>
<evidence type="ECO:0000313" key="3">
    <source>
        <dbReference type="Proteomes" id="UP000887013"/>
    </source>
</evidence>
<feature type="non-terminal residue" evidence="2">
    <location>
        <position position="1"/>
    </location>
</feature>
<dbReference type="OrthoDB" id="6463888at2759"/>
<keyword evidence="3" id="KW-1185">Reference proteome</keyword>
<reference evidence="2" key="1">
    <citation type="submission" date="2020-08" db="EMBL/GenBank/DDBJ databases">
        <title>Multicomponent nature underlies the extraordinary mechanical properties of spider dragline silk.</title>
        <authorList>
            <person name="Kono N."/>
            <person name="Nakamura H."/>
            <person name="Mori M."/>
            <person name="Yoshida Y."/>
            <person name="Ohtoshi R."/>
            <person name="Malay A.D."/>
            <person name="Moran D.A.P."/>
            <person name="Tomita M."/>
            <person name="Numata K."/>
            <person name="Arakawa K."/>
        </authorList>
    </citation>
    <scope>NUCLEOTIDE SEQUENCE</scope>
</reference>
<dbReference type="Proteomes" id="UP000887013">
    <property type="component" value="Unassembled WGS sequence"/>
</dbReference>
<evidence type="ECO:0000256" key="1">
    <source>
        <dbReference type="SAM" id="Coils"/>
    </source>
</evidence>
<comment type="caution">
    <text evidence="2">The sequence shown here is derived from an EMBL/GenBank/DDBJ whole genome shotgun (WGS) entry which is preliminary data.</text>
</comment>
<evidence type="ECO:0000313" key="2">
    <source>
        <dbReference type="EMBL" id="GFT08018.1"/>
    </source>
</evidence>
<proteinExistence type="predicted"/>
<feature type="coiled-coil region" evidence="1">
    <location>
        <begin position="131"/>
        <end position="158"/>
    </location>
</feature>
<gene>
    <name evidence="2" type="primary">AVEN_214275_1</name>
    <name evidence="2" type="ORF">NPIL_495961</name>
</gene>
<dbReference type="EMBL" id="BMAW01103205">
    <property type="protein sequence ID" value="GFT08018.1"/>
    <property type="molecule type" value="Genomic_DNA"/>
</dbReference>
<keyword evidence="1" id="KW-0175">Coiled coil</keyword>
<sequence length="203" mass="23580">MLVQSPSTSFNEVDASSKKREIISLQKKIKLLSDSELTLKTEIKKLNSNLKTKDNEVETMKADKLLVDQLIAELQAEVKQVKQLLGYEREHRLITEKKASHLVRCMKMRQKQDALRLRAKSNEFRHGECEKLSLEEQLDDALLRMDEFVKEKTDLLEELHHTKHILLECQQKLKEKEQHCSSFTSDSYVTVSNASMNNSHTEN</sequence>